<evidence type="ECO:0000256" key="4">
    <source>
        <dbReference type="ARBA" id="ARBA00023212"/>
    </source>
</evidence>
<dbReference type="EMBL" id="RWIC01000850">
    <property type="protein sequence ID" value="TKC39608.1"/>
    <property type="molecule type" value="Genomic_DNA"/>
</dbReference>
<comment type="subcellular location">
    <subcellularLocation>
        <location evidence="1">Cytoplasm</location>
        <location evidence="1">Cytoskeleton</location>
    </subcellularLocation>
</comment>
<evidence type="ECO:0000259" key="6">
    <source>
        <dbReference type="PROSITE" id="PS50108"/>
    </source>
</evidence>
<gene>
    <name evidence="8" type="ORF">EI555_018782</name>
</gene>
<dbReference type="CDD" id="cd22075">
    <property type="entry name" value="WH2_hN-WASP_r2_like"/>
    <property type="match status" value="1"/>
</dbReference>
<dbReference type="SMART" id="SM00285">
    <property type="entry name" value="PBD"/>
    <property type="match status" value="1"/>
</dbReference>
<proteinExistence type="predicted"/>
<dbReference type="CDD" id="cd22074">
    <property type="entry name" value="WH2_N-WASP_r1"/>
    <property type="match status" value="1"/>
</dbReference>
<feature type="region of interest" description="Disordered" evidence="5">
    <location>
        <begin position="329"/>
        <end position="362"/>
    </location>
</feature>
<dbReference type="InterPro" id="IPR003124">
    <property type="entry name" value="WH2_dom"/>
</dbReference>
<evidence type="ECO:0000256" key="5">
    <source>
        <dbReference type="SAM" id="MobiDB-lite"/>
    </source>
</evidence>
<dbReference type="PROSITE" id="PS50108">
    <property type="entry name" value="CRIB"/>
    <property type="match status" value="1"/>
</dbReference>
<dbReference type="AlphaFoldDB" id="A0A4U1ESR0"/>
<dbReference type="InterPro" id="IPR000095">
    <property type="entry name" value="CRIB_dom"/>
</dbReference>
<dbReference type="CDD" id="cd00132">
    <property type="entry name" value="CRIB"/>
    <property type="match status" value="1"/>
</dbReference>
<feature type="domain" description="WH2" evidence="7">
    <location>
        <begin position="447"/>
        <end position="464"/>
    </location>
</feature>
<dbReference type="FunFam" id="3.90.810.10:FF:000006">
    <property type="entry name" value="Neural Wiskott-Aldrich syndrome protein"/>
    <property type="match status" value="1"/>
</dbReference>
<dbReference type="SUPFAM" id="SSF47912">
    <property type="entry name" value="Wiscott-Aldrich syndrome protein, WASP, C-terminal domain"/>
    <property type="match status" value="2"/>
</dbReference>
<evidence type="ECO:0000259" key="7">
    <source>
        <dbReference type="PROSITE" id="PS51082"/>
    </source>
</evidence>
<feature type="compositionally biased region" description="Acidic residues" evidence="5">
    <location>
        <begin position="500"/>
        <end position="519"/>
    </location>
</feature>
<keyword evidence="2" id="KW-0963">Cytoplasm</keyword>
<dbReference type="PROSITE" id="PS51082">
    <property type="entry name" value="WH2"/>
    <property type="match status" value="2"/>
</dbReference>
<dbReference type="GO" id="GO:0007015">
    <property type="term" value="P:actin filament organization"/>
    <property type="evidence" value="ECO:0007669"/>
    <property type="project" value="InterPro"/>
</dbReference>
<protein>
    <recommendedName>
        <fullName evidence="10">CRIB domain-containing protein</fullName>
    </recommendedName>
</protein>
<organism evidence="8 9">
    <name type="scientific">Monodon monoceros</name>
    <name type="common">Narwhal</name>
    <name type="synonym">Ceratodon monodon</name>
    <dbReference type="NCBI Taxonomy" id="40151"/>
    <lineage>
        <taxon>Eukaryota</taxon>
        <taxon>Metazoa</taxon>
        <taxon>Chordata</taxon>
        <taxon>Craniata</taxon>
        <taxon>Vertebrata</taxon>
        <taxon>Euteleostomi</taxon>
        <taxon>Mammalia</taxon>
        <taxon>Eutheria</taxon>
        <taxon>Laurasiatheria</taxon>
        <taxon>Artiodactyla</taxon>
        <taxon>Whippomorpha</taxon>
        <taxon>Cetacea</taxon>
        <taxon>Odontoceti</taxon>
        <taxon>Monodontidae</taxon>
        <taxon>Monodon</taxon>
    </lineage>
</organism>
<keyword evidence="3" id="KW-0597">Phosphoprotein</keyword>
<dbReference type="GO" id="GO:0005856">
    <property type="term" value="C:cytoskeleton"/>
    <property type="evidence" value="ECO:0007669"/>
    <property type="project" value="UniProtKB-SubCell"/>
</dbReference>
<feature type="domain" description="WH2" evidence="7">
    <location>
        <begin position="419"/>
        <end position="436"/>
    </location>
</feature>
<dbReference type="Gene3D" id="3.90.810.10">
    <property type="entry name" value="CRIB domain"/>
    <property type="match status" value="2"/>
</dbReference>
<feature type="compositionally biased region" description="Low complexity" evidence="5">
    <location>
        <begin position="338"/>
        <end position="354"/>
    </location>
</feature>
<evidence type="ECO:0000256" key="3">
    <source>
        <dbReference type="ARBA" id="ARBA00022553"/>
    </source>
</evidence>
<dbReference type="InterPro" id="IPR036936">
    <property type="entry name" value="CRIB_dom_sf"/>
</dbReference>
<feature type="region of interest" description="Disordered" evidence="5">
    <location>
        <begin position="462"/>
        <end position="519"/>
    </location>
</feature>
<accession>A0A4U1ESR0</accession>
<evidence type="ECO:0000256" key="1">
    <source>
        <dbReference type="ARBA" id="ARBA00004245"/>
    </source>
</evidence>
<comment type="caution">
    <text evidence="8">The sequence shown here is derived from an EMBL/GenBank/DDBJ whole genome shotgun (WGS) entry which is preliminary data.</text>
</comment>
<evidence type="ECO:0008006" key="10">
    <source>
        <dbReference type="Google" id="ProtNLM"/>
    </source>
</evidence>
<feature type="region of interest" description="Disordered" evidence="5">
    <location>
        <begin position="1"/>
        <end position="73"/>
    </location>
</feature>
<evidence type="ECO:0000256" key="2">
    <source>
        <dbReference type="ARBA" id="ARBA00022490"/>
    </source>
</evidence>
<sequence length="519" mass="56189">RPAVDSSFPWPPPRAGGAARCCASDYPPPAPVTEKGDESSPTRWRRRPWPPYPAGETMSSGQQQPPPPRRVTNVGSLLLTPQENESLFTFLGKKCVVSGRDPRRRPRPYLTGPGWRAGKWEWGRRRERRGRSGGAFLHNARGFRSGSVGDRGPNMNESDHKVTDGPNLPMATVDIKNPEITTNRFYGPQVNNISHTKEKKKGKAKKKRLTKADIGTPSNFQHIGHVGWDPNTGFDLNNLDPELKNLFDLCGISEAQLKDRETSKVIYDFIEKTGGVEAVKNELRRQGPPQWSGMYGGCYLAQCTKLCMCLFSKKLQLIYPASKSNIHTTTSTTVPGRAASSPAASAQLGPSSPSCPGKRGSSPSPFKSSLGCAATAASVQARCRGASATAKQDVPPPSSGPSLLSAFRAAATSSANVGSKAALLDQIREGAQLKKVEQNSRPVSCSGRDALLDQIRQGIQLKSVSDGPESTPPTPAPTSGIVGALMEVMQKRSKAIHSSDEDEDEDDEEDFEDDDEWED</sequence>
<dbReference type="Proteomes" id="UP000308365">
    <property type="component" value="Unassembled WGS sequence"/>
</dbReference>
<dbReference type="GO" id="GO:0003779">
    <property type="term" value="F:actin binding"/>
    <property type="evidence" value="ECO:0007669"/>
    <property type="project" value="InterPro"/>
</dbReference>
<evidence type="ECO:0000313" key="9">
    <source>
        <dbReference type="Proteomes" id="UP000308365"/>
    </source>
</evidence>
<dbReference type="InterPro" id="IPR011026">
    <property type="entry name" value="WAS_C"/>
</dbReference>
<feature type="domain" description="CRIB" evidence="6">
    <location>
        <begin position="214"/>
        <end position="227"/>
    </location>
</feature>
<dbReference type="FunFam" id="3.90.810.10:FF:000003">
    <property type="entry name" value="Neural Wiskott-Aldrich syndrome protein-like"/>
    <property type="match status" value="1"/>
</dbReference>
<feature type="non-terminal residue" evidence="8">
    <location>
        <position position="1"/>
    </location>
</feature>
<dbReference type="Pfam" id="PF00786">
    <property type="entry name" value="PBD"/>
    <property type="match status" value="1"/>
</dbReference>
<evidence type="ECO:0000313" key="8">
    <source>
        <dbReference type="EMBL" id="TKC39608.1"/>
    </source>
</evidence>
<reference evidence="9" key="1">
    <citation type="journal article" date="2019" name="IScience">
        <title>Narwhal Genome Reveals Long-Term Low Genetic Diversity despite Current Large Abundance Size.</title>
        <authorList>
            <person name="Westbury M.V."/>
            <person name="Petersen B."/>
            <person name="Garde E."/>
            <person name="Heide-Jorgensen M.P."/>
            <person name="Lorenzen E.D."/>
        </authorList>
    </citation>
    <scope>NUCLEOTIDE SEQUENCE [LARGE SCALE GENOMIC DNA]</scope>
</reference>
<name>A0A4U1ESR0_MONMO</name>
<dbReference type="Pfam" id="PF02205">
    <property type="entry name" value="WH2"/>
    <property type="match status" value="2"/>
</dbReference>
<keyword evidence="4" id="KW-0206">Cytoskeleton</keyword>
<dbReference type="SMART" id="SM00246">
    <property type="entry name" value="WH2"/>
    <property type="match status" value="2"/>
</dbReference>